<accession>A0ABW2UF02</accession>
<evidence type="ECO:0000313" key="1">
    <source>
        <dbReference type="EMBL" id="MFC7670661.1"/>
    </source>
</evidence>
<dbReference type="EMBL" id="JBHTEK010000003">
    <property type="protein sequence ID" value="MFC7670661.1"/>
    <property type="molecule type" value="Genomic_DNA"/>
</dbReference>
<reference evidence="2" key="1">
    <citation type="journal article" date="2019" name="Int. J. Syst. Evol. Microbiol.">
        <title>The Global Catalogue of Microorganisms (GCM) 10K type strain sequencing project: providing services to taxonomists for standard genome sequencing and annotation.</title>
        <authorList>
            <consortium name="The Broad Institute Genomics Platform"/>
            <consortium name="The Broad Institute Genome Sequencing Center for Infectious Disease"/>
            <person name="Wu L."/>
            <person name="Ma J."/>
        </authorList>
    </citation>
    <scope>NUCLEOTIDE SEQUENCE [LARGE SCALE GENOMIC DNA]</scope>
    <source>
        <strain evidence="2">JCM 19635</strain>
    </source>
</reference>
<protein>
    <submittedName>
        <fullName evidence="1">PIN domain-containing protein</fullName>
    </submittedName>
</protein>
<proteinExistence type="predicted"/>
<dbReference type="Gene3D" id="3.40.630.30">
    <property type="match status" value="1"/>
</dbReference>
<dbReference type="SUPFAM" id="SSF88723">
    <property type="entry name" value="PIN domain-like"/>
    <property type="match status" value="1"/>
</dbReference>
<organism evidence="1 2">
    <name type="scientific">Hymenobacter humi</name>
    <dbReference type="NCBI Taxonomy" id="1411620"/>
    <lineage>
        <taxon>Bacteria</taxon>
        <taxon>Pseudomonadati</taxon>
        <taxon>Bacteroidota</taxon>
        <taxon>Cytophagia</taxon>
        <taxon>Cytophagales</taxon>
        <taxon>Hymenobacteraceae</taxon>
        <taxon>Hymenobacter</taxon>
    </lineage>
</organism>
<gene>
    <name evidence="1" type="ORF">ACFQT0_27230</name>
</gene>
<dbReference type="InterPro" id="IPR029060">
    <property type="entry name" value="PIN-like_dom_sf"/>
</dbReference>
<dbReference type="CDD" id="cd18699">
    <property type="entry name" value="PIN_VapC_like"/>
    <property type="match status" value="1"/>
</dbReference>
<evidence type="ECO:0000313" key="2">
    <source>
        <dbReference type="Proteomes" id="UP001596513"/>
    </source>
</evidence>
<sequence>MRVLLDTNIVIHRETSAIVKDDIGHLFKWLDDLKYVKCIHPDTLEEIRRHKDPRVVRTMAVKLSSYHVLKTIAPVGPEVTALSAKYDKTANDFTDTTILNEVFTGRVDSLITEDRNIHRKAKELGCSERVFTIDSFLEKVTAENPGLTDYKVLSVKKELFGNIKLADPFFDSFREDYPGFDKWFNKKADELAYICSVGTDIVAFLYLKQEGPDEYYGDITPPMGRAKRLKIGTFKVVQNGFKIGERFLKIIFDNALRFGVGEIYVTIFDKTLEQKRLIGLLQEWGFNYHGKKATATGDELVYIRDFHPTVDRTNPKLTYPYVSADANVFLVPIYPAYHTEPAA</sequence>
<comment type="caution">
    <text evidence="1">The sequence shown here is derived from an EMBL/GenBank/DDBJ whole genome shotgun (WGS) entry which is preliminary data.</text>
</comment>
<dbReference type="Proteomes" id="UP001596513">
    <property type="component" value="Unassembled WGS sequence"/>
</dbReference>
<name>A0ABW2UF02_9BACT</name>
<keyword evidence="2" id="KW-1185">Reference proteome</keyword>
<dbReference type="RefSeq" id="WP_380206366.1">
    <property type="nucleotide sequence ID" value="NZ_JBHTEK010000003.1"/>
</dbReference>